<reference evidence="2" key="1">
    <citation type="journal article" date="2014" name="Front. Microbiol.">
        <title>High frequency of phylogenetically diverse reductive dehalogenase-homologous genes in deep subseafloor sedimentary metagenomes.</title>
        <authorList>
            <person name="Kawai M."/>
            <person name="Futagami T."/>
            <person name="Toyoda A."/>
            <person name="Takaki Y."/>
            <person name="Nishi S."/>
            <person name="Hori S."/>
            <person name="Arai W."/>
            <person name="Tsubouchi T."/>
            <person name="Morono Y."/>
            <person name="Uchiyama I."/>
            <person name="Ito T."/>
            <person name="Fujiyama A."/>
            <person name="Inagaki F."/>
            <person name="Takami H."/>
        </authorList>
    </citation>
    <scope>NUCLEOTIDE SEQUENCE</scope>
    <source>
        <strain evidence="2">Expedition CK06-06</strain>
    </source>
</reference>
<proteinExistence type="predicted"/>
<dbReference type="AlphaFoldDB" id="X0XMQ9"/>
<dbReference type="EMBL" id="BARS01047124">
    <property type="protein sequence ID" value="GAG36612.1"/>
    <property type="molecule type" value="Genomic_DNA"/>
</dbReference>
<feature type="non-terminal residue" evidence="2">
    <location>
        <position position="246"/>
    </location>
</feature>
<sequence>ANTSPTGNVTYYFDPEDTTSGTYHGRDVDIKAGDHSGSQRGGNLTLDGGVSASGTNGIVYIGINGAVSEEMTISTGFSIVEGPDHPVTPASGKAQVWLSTEFDESNQPSVQINDDHVLKMTQYQDHDIEMSWLGANYKGMLGGQLAFGHLEEYGIKGGTTKSVSDTDVSYCYDHLSNMWYQAFLDVSVNDAKVSSSSDGGYTWETFKVVDAAASTMTPPATNGTQLGIYADDTFYISSDLTATNLA</sequence>
<protein>
    <submittedName>
        <fullName evidence="2">Uncharacterized protein</fullName>
    </submittedName>
</protein>
<evidence type="ECO:0000313" key="2">
    <source>
        <dbReference type="EMBL" id="GAG36612.1"/>
    </source>
</evidence>
<gene>
    <name evidence="2" type="ORF">S01H1_70827</name>
</gene>
<name>X0XMQ9_9ZZZZ</name>
<accession>X0XMQ9</accession>
<organism evidence="2">
    <name type="scientific">marine sediment metagenome</name>
    <dbReference type="NCBI Taxonomy" id="412755"/>
    <lineage>
        <taxon>unclassified sequences</taxon>
        <taxon>metagenomes</taxon>
        <taxon>ecological metagenomes</taxon>
    </lineage>
</organism>
<evidence type="ECO:0000256" key="1">
    <source>
        <dbReference type="SAM" id="MobiDB-lite"/>
    </source>
</evidence>
<feature type="compositionally biased region" description="Basic and acidic residues" evidence="1">
    <location>
        <begin position="24"/>
        <end position="34"/>
    </location>
</feature>
<comment type="caution">
    <text evidence="2">The sequence shown here is derived from an EMBL/GenBank/DDBJ whole genome shotgun (WGS) entry which is preliminary data.</text>
</comment>
<feature type="region of interest" description="Disordered" evidence="1">
    <location>
        <begin position="1"/>
        <end position="46"/>
    </location>
</feature>
<feature type="non-terminal residue" evidence="2">
    <location>
        <position position="1"/>
    </location>
</feature>